<dbReference type="EMBL" id="NHMP01000009">
    <property type="protein sequence ID" value="OXE45513.1"/>
    <property type="molecule type" value="Genomic_DNA"/>
</dbReference>
<accession>A0A227KDE1</accession>
<dbReference type="Gene3D" id="3.40.50.740">
    <property type="match status" value="1"/>
</dbReference>
<dbReference type="GO" id="GO:0030151">
    <property type="term" value="F:molybdenum ion binding"/>
    <property type="evidence" value="ECO:0007669"/>
    <property type="project" value="InterPro"/>
</dbReference>
<dbReference type="GO" id="GO:0009389">
    <property type="term" value="F:dimethyl sulfoxide reductase activity"/>
    <property type="evidence" value="ECO:0007669"/>
    <property type="project" value="InterPro"/>
</dbReference>
<dbReference type="PROSITE" id="PS51318">
    <property type="entry name" value="TAT"/>
    <property type="match status" value="1"/>
</dbReference>
<organism evidence="10 11">
    <name type="scientific">Turicimonas muris</name>
    <dbReference type="NCBI Taxonomy" id="1796652"/>
    <lineage>
        <taxon>Bacteria</taxon>
        <taxon>Pseudomonadati</taxon>
        <taxon>Pseudomonadota</taxon>
        <taxon>Betaproteobacteria</taxon>
        <taxon>Burkholderiales</taxon>
        <taxon>Sutterellaceae</taxon>
        <taxon>Turicimonas</taxon>
    </lineage>
</organism>
<dbReference type="InterPro" id="IPR006963">
    <property type="entry name" value="Mopterin_OxRdtase_4Fe-4S_dom"/>
</dbReference>
<keyword evidence="7" id="KW-0408">Iron</keyword>
<dbReference type="PROSITE" id="PS00932">
    <property type="entry name" value="MOLYBDOPTERIN_PROK_3"/>
    <property type="match status" value="1"/>
</dbReference>
<evidence type="ECO:0000256" key="6">
    <source>
        <dbReference type="ARBA" id="ARBA00023002"/>
    </source>
</evidence>
<dbReference type="SUPFAM" id="SSF50692">
    <property type="entry name" value="ADC-like"/>
    <property type="match status" value="1"/>
</dbReference>
<dbReference type="Pfam" id="PF00384">
    <property type="entry name" value="Molybdopterin"/>
    <property type="match status" value="1"/>
</dbReference>
<evidence type="ECO:0000256" key="7">
    <source>
        <dbReference type="ARBA" id="ARBA00023004"/>
    </source>
</evidence>
<evidence type="ECO:0000313" key="11">
    <source>
        <dbReference type="Proteomes" id="UP000214610"/>
    </source>
</evidence>
<evidence type="ECO:0000256" key="8">
    <source>
        <dbReference type="ARBA" id="ARBA00023014"/>
    </source>
</evidence>
<dbReference type="InterPro" id="IPR006657">
    <property type="entry name" value="MoPterin_dinucl-bd_dom"/>
</dbReference>
<dbReference type="Pfam" id="PF04879">
    <property type="entry name" value="Molybdop_Fe4S4"/>
    <property type="match status" value="1"/>
</dbReference>
<proteinExistence type="inferred from homology"/>
<evidence type="ECO:0000313" key="10">
    <source>
        <dbReference type="EMBL" id="OXE45513.1"/>
    </source>
</evidence>
<dbReference type="InterPro" id="IPR006655">
    <property type="entry name" value="Mopterin_OxRdtase_prok_CS"/>
</dbReference>
<dbReference type="GO" id="GO:0051539">
    <property type="term" value="F:4 iron, 4 sulfur cluster binding"/>
    <property type="evidence" value="ECO:0007669"/>
    <property type="project" value="InterPro"/>
</dbReference>
<evidence type="ECO:0000256" key="4">
    <source>
        <dbReference type="ARBA" id="ARBA00022723"/>
    </source>
</evidence>
<feature type="domain" description="4Fe-4S Mo/W bis-MGD-type" evidence="9">
    <location>
        <begin position="33"/>
        <end position="95"/>
    </location>
</feature>
<evidence type="ECO:0000256" key="1">
    <source>
        <dbReference type="ARBA" id="ARBA00001942"/>
    </source>
</evidence>
<keyword evidence="8" id="KW-0411">Iron-sulfur</keyword>
<keyword evidence="5" id="KW-0732">Signal</keyword>
<dbReference type="PROSITE" id="PS51669">
    <property type="entry name" value="4FE4S_MOW_BIS_MGD"/>
    <property type="match status" value="1"/>
</dbReference>
<name>A0A227KDE1_9BURK</name>
<gene>
    <name evidence="10" type="ORF">ADH67_11330</name>
</gene>
<dbReference type="AlphaFoldDB" id="A0A227KDE1"/>
<dbReference type="PANTHER" id="PTHR43742:SF3">
    <property type="entry name" value="DIMETHYL SULFOXIDE REDUCTASE DMSA"/>
    <property type="match status" value="1"/>
</dbReference>
<dbReference type="GO" id="GO:0009055">
    <property type="term" value="F:electron transfer activity"/>
    <property type="evidence" value="ECO:0007669"/>
    <property type="project" value="TreeGrafter"/>
</dbReference>
<dbReference type="InterPro" id="IPR050612">
    <property type="entry name" value="Prok_Mopterin_Oxidored"/>
</dbReference>
<evidence type="ECO:0000256" key="5">
    <source>
        <dbReference type="ARBA" id="ARBA00022729"/>
    </source>
</evidence>
<dbReference type="FunFam" id="3.40.228.10:FF:000004">
    <property type="entry name" value="Dimethyl sulfoxide reductase subunit A"/>
    <property type="match status" value="1"/>
</dbReference>
<keyword evidence="4" id="KW-0479">Metal-binding</keyword>
<dbReference type="Gene3D" id="3.40.50.12440">
    <property type="match status" value="1"/>
</dbReference>
<comment type="caution">
    <text evidence="10">The sequence shown here is derived from an EMBL/GenBank/DDBJ whole genome shotgun (WGS) entry which is preliminary data.</text>
</comment>
<sequence>MLSRRDFLKAGTAVGLPCSPLASAVAQALPEIESSSWCACVINCGQRCPVRCFTKKGQVIRIETDNSLPDATPSPRQLRACQRGRSMRERIYSDDRLKYPMKRVGERGEGKFERISWDEAVKTIADNWKRIRDQYGNDAIYWQYCSGQQSIVSSRRAWQRLMNLMGGFLKYYGSYSNAQLQEALPYMLGGRPASLPSEIANSNLYVLFGNNPSSTRPSGGGKGYQIDMAVTKHMPKVIVIDPAFTDTAATKADQWIPIRPGTDAALVAALAYQWINKNQVDQDFLDKYCVGYDEKTLPASAPKNSDYKSYILGNGPDKQPKTPEWASKITGIPVKTIVDLAEEMASTKPLFVSQGWGPQRQANGEHTCRAISMVPILLGQIGLPGTNAGEHEGNTPFPAVYLPVGKNPVKATIPVYMWTDAILRGKEMSRTTDGVKGVEKLSQNIKMIINSGGNTMINQHGDCNWTDKVLRNEKDLEFLVVCDNMMTPSCRYADILLPDTLGPETVDMACQGGSHGDVACMLAIQKAVDPQFEQKPSWEICRLIAKELGLEDAYTEGKSQEDWVRWCYNETRKKVPELPEFDVFWKDGMAKVWNRRKDTIALEAFRKDPVANKIKTPSGKIEIYSEALANRVKDWTLPEGDIISPIPVFYSTWDMPGDPLEKKYPLQCFGYHGHGRIHSTFHNLPRLRDVHPDSVIMNTLDAEARGIKDGDKVYIFNDRGTVLLPARVTPRIMPGVCTIPQGAWFKPETINGQVVDVGGCINTLTNHRPSSLAKGNAQHNILVEIRKA</sequence>
<keyword evidence="6" id="KW-0560">Oxidoreductase</keyword>
<dbReference type="Gene3D" id="3.40.228.10">
    <property type="entry name" value="Dimethylsulfoxide Reductase, domain 2"/>
    <property type="match status" value="1"/>
</dbReference>
<comment type="similarity">
    <text evidence="2">Belongs to the prokaryotic molybdopterin-containing oxidoreductase family.</text>
</comment>
<dbReference type="Gene3D" id="2.40.40.20">
    <property type="match status" value="1"/>
</dbReference>
<dbReference type="GO" id="GO:0043546">
    <property type="term" value="F:molybdopterin cofactor binding"/>
    <property type="evidence" value="ECO:0007669"/>
    <property type="project" value="InterPro"/>
</dbReference>
<dbReference type="NCBIfam" id="TIGR02166">
    <property type="entry name" value="dmsA_ynfE"/>
    <property type="match status" value="1"/>
</dbReference>
<dbReference type="RefSeq" id="WP_066592158.1">
    <property type="nucleotide sequence ID" value="NZ_CAJTBZ010000046.1"/>
</dbReference>
<evidence type="ECO:0000256" key="2">
    <source>
        <dbReference type="ARBA" id="ARBA00010312"/>
    </source>
</evidence>
<dbReference type="GO" id="GO:0009061">
    <property type="term" value="P:anaerobic respiration"/>
    <property type="evidence" value="ECO:0007669"/>
    <property type="project" value="TreeGrafter"/>
</dbReference>
<evidence type="ECO:0000259" key="9">
    <source>
        <dbReference type="PROSITE" id="PS51669"/>
    </source>
</evidence>
<dbReference type="PANTHER" id="PTHR43742">
    <property type="entry name" value="TRIMETHYLAMINE-N-OXIDE REDUCTASE"/>
    <property type="match status" value="1"/>
</dbReference>
<evidence type="ECO:0000256" key="3">
    <source>
        <dbReference type="ARBA" id="ARBA00022505"/>
    </source>
</evidence>
<keyword evidence="11" id="KW-1185">Reference proteome</keyword>
<reference evidence="11" key="1">
    <citation type="submission" date="2017-05" db="EMBL/GenBank/DDBJ databases">
        <title>Improved OligoMM genomes.</title>
        <authorList>
            <person name="Garzetti D."/>
        </authorList>
    </citation>
    <scope>NUCLEOTIDE SEQUENCE [LARGE SCALE GENOMIC DNA]</scope>
    <source>
        <strain evidence="11">YL45</strain>
    </source>
</reference>
<keyword evidence="3" id="KW-0500">Molybdenum</keyword>
<comment type="cofactor">
    <cofactor evidence="1">
        <name>Mo-bis(molybdopterin guanine dinucleotide)</name>
        <dbReference type="ChEBI" id="CHEBI:60539"/>
    </cofactor>
</comment>
<protein>
    <submittedName>
        <fullName evidence="10">Dimethyl sulfoxide reductase subunit A</fullName>
    </submittedName>
</protein>
<dbReference type="InterPro" id="IPR006311">
    <property type="entry name" value="TAT_signal"/>
</dbReference>
<dbReference type="InterPro" id="IPR011888">
    <property type="entry name" value="Anaer_DMSO_reductase"/>
</dbReference>
<dbReference type="Proteomes" id="UP000214610">
    <property type="component" value="Unassembled WGS sequence"/>
</dbReference>
<dbReference type="SUPFAM" id="SSF53706">
    <property type="entry name" value="Formate dehydrogenase/DMSO reductase, domains 1-3"/>
    <property type="match status" value="1"/>
</dbReference>
<dbReference type="GeneID" id="78361164"/>
<dbReference type="InterPro" id="IPR006656">
    <property type="entry name" value="Mopterin_OxRdtase"/>
</dbReference>
<dbReference type="Pfam" id="PF01568">
    <property type="entry name" value="Molydop_binding"/>
    <property type="match status" value="1"/>
</dbReference>
<dbReference type="InterPro" id="IPR009010">
    <property type="entry name" value="Asp_de-COase-like_dom_sf"/>
</dbReference>
<dbReference type="GO" id="GO:0030288">
    <property type="term" value="C:outer membrane-bounded periplasmic space"/>
    <property type="evidence" value="ECO:0007669"/>
    <property type="project" value="TreeGrafter"/>
</dbReference>